<reference evidence="1" key="1">
    <citation type="submission" date="2021-06" db="EMBL/GenBank/DDBJ databases">
        <authorList>
            <person name="Kallberg Y."/>
            <person name="Tangrot J."/>
            <person name="Rosling A."/>
        </authorList>
    </citation>
    <scope>NUCLEOTIDE SEQUENCE</scope>
    <source>
        <strain evidence="1">FL130A</strain>
    </source>
</reference>
<dbReference type="SUPFAM" id="SSF56112">
    <property type="entry name" value="Protein kinase-like (PK-like)"/>
    <property type="match status" value="1"/>
</dbReference>
<dbReference type="AlphaFoldDB" id="A0A9N8YTH5"/>
<name>A0A9N8YTH5_9GLOM</name>
<sequence length="206" mass="24139">MLDFRNVGFWDNAWVTYSQFVEDDFSDDGSDDDYQEDIYELDYDFDNDASQYVIFEKKLGTLCTAKSLFNQDALLQCAICDDERPEILKGTPEPWVELMERCWQGNPNDRPTTRELFGTTESWYFLKEDVTEFKDADEGQSALLYAANFQYNAPPEHTQEYQDFQNECSTSIKYIQEHQLPMIREQMKNQLSQYDSNQDDCAISDG</sequence>
<dbReference type="InterPro" id="IPR011009">
    <property type="entry name" value="Kinase-like_dom_sf"/>
</dbReference>
<evidence type="ECO:0000313" key="1">
    <source>
        <dbReference type="EMBL" id="CAG8451666.1"/>
    </source>
</evidence>
<comment type="caution">
    <text evidence="1">The sequence shown here is derived from an EMBL/GenBank/DDBJ whole genome shotgun (WGS) entry which is preliminary data.</text>
</comment>
<dbReference type="Gene3D" id="1.10.510.10">
    <property type="entry name" value="Transferase(Phosphotransferase) domain 1"/>
    <property type="match status" value="1"/>
</dbReference>
<accession>A0A9N8YTH5</accession>
<gene>
    <name evidence="1" type="ORF">ALEPTO_LOCUS1045</name>
</gene>
<proteinExistence type="predicted"/>
<keyword evidence="2" id="KW-1185">Reference proteome</keyword>
<dbReference type="Proteomes" id="UP000789508">
    <property type="component" value="Unassembled WGS sequence"/>
</dbReference>
<dbReference type="OrthoDB" id="2352456at2759"/>
<evidence type="ECO:0000313" key="2">
    <source>
        <dbReference type="Proteomes" id="UP000789508"/>
    </source>
</evidence>
<protein>
    <submittedName>
        <fullName evidence="1">9838_t:CDS:1</fullName>
    </submittedName>
</protein>
<organism evidence="1 2">
    <name type="scientific">Ambispora leptoticha</name>
    <dbReference type="NCBI Taxonomy" id="144679"/>
    <lineage>
        <taxon>Eukaryota</taxon>
        <taxon>Fungi</taxon>
        <taxon>Fungi incertae sedis</taxon>
        <taxon>Mucoromycota</taxon>
        <taxon>Glomeromycotina</taxon>
        <taxon>Glomeromycetes</taxon>
        <taxon>Archaeosporales</taxon>
        <taxon>Ambisporaceae</taxon>
        <taxon>Ambispora</taxon>
    </lineage>
</organism>
<dbReference type="EMBL" id="CAJVPS010000099">
    <property type="protein sequence ID" value="CAG8451666.1"/>
    <property type="molecule type" value="Genomic_DNA"/>
</dbReference>